<evidence type="ECO:0000256" key="4">
    <source>
        <dbReference type="ARBA" id="ARBA00023242"/>
    </source>
</evidence>
<dbReference type="Proteomes" id="UP001301769">
    <property type="component" value="Unassembled WGS sequence"/>
</dbReference>
<reference evidence="8" key="1">
    <citation type="journal article" date="2023" name="Mol. Phylogenet. Evol.">
        <title>Genome-scale phylogeny and comparative genomics of the fungal order Sordariales.</title>
        <authorList>
            <person name="Hensen N."/>
            <person name="Bonometti L."/>
            <person name="Westerberg I."/>
            <person name="Brannstrom I.O."/>
            <person name="Guillou S."/>
            <person name="Cros-Aarteil S."/>
            <person name="Calhoun S."/>
            <person name="Haridas S."/>
            <person name="Kuo A."/>
            <person name="Mondo S."/>
            <person name="Pangilinan J."/>
            <person name="Riley R."/>
            <person name="LaButti K."/>
            <person name="Andreopoulos B."/>
            <person name="Lipzen A."/>
            <person name="Chen C."/>
            <person name="Yan M."/>
            <person name="Daum C."/>
            <person name="Ng V."/>
            <person name="Clum A."/>
            <person name="Steindorff A."/>
            <person name="Ohm R.A."/>
            <person name="Martin F."/>
            <person name="Silar P."/>
            <person name="Natvig D.O."/>
            <person name="Lalanne C."/>
            <person name="Gautier V."/>
            <person name="Ament-Velasquez S.L."/>
            <person name="Kruys A."/>
            <person name="Hutchinson M.I."/>
            <person name="Powell A.J."/>
            <person name="Barry K."/>
            <person name="Miller A.N."/>
            <person name="Grigoriev I.V."/>
            <person name="Debuchy R."/>
            <person name="Gladieux P."/>
            <person name="Hiltunen Thoren M."/>
            <person name="Johannesson H."/>
        </authorList>
    </citation>
    <scope>NUCLEOTIDE SEQUENCE</scope>
    <source>
        <strain evidence="8">PSN293</strain>
    </source>
</reference>
<protein>
    <recommendedName>
        <fullName evidence="5">DNA-directed RNA polymerase subunit</fullName>
    </recommendedName>
</protein>
<dbReference type="InterPro" id="IPR036898">
    <property type="entry name" value="RNA_pol_Rpb7-like_N_sf"/>
</dbReference>
<feature type="compositionally biased region" description="Basic and acidic residues" evidence="6">
    <location>
        <begin position="226"/>
        <end position="237"/>
    </location>
</feature>
<keyword evidence="9" id="KW-1185">Reference proteome</keyword>
<sequence length="526" mass="59379">MAPSATNEESRSSSQKSDKKHKREKSEHKKRPREEDEPAAADTTPRKTKKAKSEQKNSQPSKSAEFAVDSDSDGEAVTAHVAAPVTPITPTTPATPATASATKEKKKKKKSSSKEKGSKDEDTESKKESKKEYKKESKEESKKESKKSKKEDKESKKQDKESKKQDKESKKQDKESKKESKESKKDHKKSKKHKKNQQEEETQDVTSTKQVAEADAMEVDIPDLSIRTKDKDRRSKNKMDVAEVPLDPKFPFFRQTISIYVPLFPIGFDKPTTQMAEQHLEPLVNHYSTTIKGLLLNYSNVRVSDRPTESGPSIPTTDTTPTLLVSRDEYGVGFGWLTFDALMFKPARGKWMEGVIQLQSEGYIGVVCWGRFNASIEAKRLPRTWKWIELDKPEGSDAGRDISDGEEGVTQMHTTGYWVDEKGSRIGGKVRFRIKNFDVGLSGDYGYLSIEGTFLDDAAEKALMMEEREEERRRRATVNPTGDLRPQTKPMPAFGVTKFGKDEEEELEDAQARAVYQRSRPVTPDA</sequence>
<dbReference type="GO" id="GO:0006362">
    <property type="term" value="P:transcription elongation by RNA polymerase I"/>
    <property type="evidence" value="ECO:0007669"/>
    <property type="project" value="TreeGrafter"/>
</dbReference>
<evidence type="ECO:0000259" key="7">
    <source>
        <dbReference type="Pfam" id="PF17875"/>
    </source>
</evidence>
<feature type="region of interest" description="Disordered" evidence="6">
    <location>
        <begin position="1"/>
        <end position="237"/>
    </location>
</feature>
<keyword evidence="2 5" id="KW-0240">DNA-directed RNA polymerase</keyword>
<dbReference type="GO" id="GO:0006352">
    <property type="term" value="P:DNA-templated transcription initiation"/>
    <property type="evidence" value="ECO:0007669"/>
    <property type="project" value="UniProtKB-UniRule"/>
</dbReference>
<comment type="subcellular location">
    <subcellularLocation>
        <location evidence="1 5">Nucleus</location>
    </subcellularLocation>
</comment>
<dbReference type="EMBL" id="MU858064">
    <property type="protein sequence ID" value="KAK4216921.1"/>
    <property type="molecule type" value="Genomic_DNA"/>
</dbReference>
<gene>
    <name evidence="8" type="ORF">QBC37DRAFT_77985</name>
</gene>
<dbReference type="Gene3D" id="3.30.1490.120">
    <property type="entry name" value="RNA polymerase Rpb7-like, N-terminal domain"/>
    <property type="match status" value="1"/>
</dbReference>
<feature type="region of interest" description="Disordered" evidence="6">
    <location>
        <begin position="469"/>
        <end position="526"/>
    </location>
</feature>
<dbReference type="Gene3D" id="2.40.50.1060">
    <property type="match status" value="1"/>
</dbReference>
<reference evidence="8" key="2">
    <citation type="submission" date="2023-05" db="EMBL/GenBank/DDBJ databases">
        <authorList>
            <consortium name="Lawrence Berkeley National Laboratory"/>
            <person name="Steindorff A."/>
            <person name="Hensen N."/>
            <person name="Bonometti L."/>
            <person name="Westerberg I."/>
            <person name="Brannstrom I.O."/>
            <person name="Guillou S."/>
            <person name="Cros-Aarteil S."/>
            <person name="Calhoun S."/>
            <person name="Haridas S."/>
            <person name="Kuo A."/>
            <person name="Mondo S."/>
            <person name="Pangilinan J."/>
            <person name="Riley R."/>
            <person name="Labutti K."/>
            <person name="Andreopoulos B."/>
            <person name="Lipzen A."/>
            <person name="Chen C."/>
            <person name="Yanf M."/>
            <person name="Daum C."/>
            <person name="Ng V."/>
            <person name="Clum A."/>
            <person name="Ohm R."/>
            <person name="Martin F."/>
            <person name="Silar P."/>
            <person name="Natvig D."/>
            <person name="Lalanne C."/>
            <person name="Gautier V."/>
            <person name="Ament-Velasquez S.L."/>
            <person name="Kruys A."/>
            <person name="Hutchinson M.I."/>
            <person name="Powell A.J."/>
            <person name="Barry K."/>
            <person name="Miller A.N."/>
            <person name="Grigoriev I.V."/>
            <person name="Debuchy R."/>
            <person name="Gladieux P."/>
            <person name="Thoren M.H."/>
            <person name="Johannesson H."/>
        </authorList>
    </citation>
    <scope>NUCLEOTIDE SEQUENCE</scope>
    <source>
        <strain evidence="8">PSN293</strain>
    </source>
</reference>
<evidence type="ECO:0000256" key="5">
    <source>
        <dbReference type="RuleBase" id="RU369086"/>
    </source>
</evidence>
<comment type="function">
    <text evidence="5">DNA-dependent RNA polymerase which catalyzes the transcription of DNA into RNA using the four ribonucleoside triphosphates as substrates.</text>
</comment>
<dbReference type="PANTHER" id="PTHR12709">
    <property type="entry name" value="DNA-DIRECTED RNA POLYMERASE II, III"/>
    <property type="match status" value="1"/>
</dbReference>
<dbReference type="InterPro" id="IPR041178">
    <property type="entry name" value="RPA43_OB"/>
</dbReference>
<evidence type="ECO:0000256" key="2">
    <source>
        <dbReference type="ARBA" id="ARBA00022478"/>
    </source>
</evidence>
<comment type="caution">
    <text evidence="8">The sequence shown here is derived from an EMBL/GenBank/DDBJ whole genome shotgun (WGS) entry which is preliminary data.</text>
</comment>
<dbReference type="GO" id="GO:0005736">
    <property type="term" value="C:RNA polymerase I complex"/>
    <property type="evidence" value="ECO:0007669"/>
    <property type="project" value="TreeGrafter"/>
</dbReference>
<feature type="compositionally biased region" description="Basic residues" evidence="6">
    <location>
        <begin position="186"/>
        <end position="195"/>
    </location>
</feature>
<feature type="compositionally biased region" description="Low complexity" evidence="6">
    <location>
        <begin position="76"/>
        <end position="101"/>
    </location>
</feature>
<keyword evidence="4 5" id="KW-0539">Nucleus</keyword>
<dbReference type="InterPro" id="IPR045113">
    <property type="entry name" value="Rpb7-like"/>
</dbReference>
<proteinExistence type="predicted"/>
<keyword evidence="3 5" id="KW-0804">Transcription</keyword>
<evidence type="ECO:0000256" key="6">
    <source>
        <dbReference type="SAM" id="MobiDB-lite"/>
    </source>
</evidence>
<evidence type="ECO:0000256" key="1">
    <source>
        <dbReference type="ARBA" id="ARBA00004123"/>
    </source>
</evidence>
<feature type="compositionally biased region" description="Basic and acidic residues" evidence="6">
    <location>
        <begin position="112"/>
        <end position="185"/>
    </location>
</feature>
<dbReference type="AlphaFoldDB" id="A0AAN7B8T6"/>
<feature type="compositionally biased region" description="Basic residues" evidence="6">
    <location>
        <begin position="18"/>
        <end position="31"/>
    </location>
</feature>
<name>A0AAN7B8T6_9PEZI</name>
<dbReference type="PANTHER" id="PTHR12709:SF5">
    <property type="entry name" value="DNA-DIRECTED RNA POLYMERASE I SUBUNIT RPA43"/>
    <property type="match status" value="1"/>
</dbReference>
<evidence type="ECO:0000256" key="3">
    <source>
        <dbReference type="ARBA" id="ARBA00023163"/>
    </source>
</evidence>
<feature type="compositionally biased region" description="Polar residues" evidence="6">
    <location>
        <begin position="1"/>
        <end position="15"/>
    </location>
</feature>
<dbReference type="Pfam" id="PF17875">
    <property type="entry name" value="RPA43_OB"/>
    <property type="match status" value="1"/>
</dbReference>
<organism evidence="8 9">
    <name type="scientific">Rhypophila decipiens</name>
    <dbReference type="NCBI Taxonomy" id="261697"/>
    <lineage>
        <taxon>Eukaryota</taxon>
        <taxon>Fungi</taxon>
        <taxon>Dikarya</taxon>
        <taxon>Ascomycota</taxon>
        <taxon>Pezizomycotina</taxon>
        <taxon>Sordariomycetes</taxon>
        <taxon>Sordariomycetidae</taxon>
        <taxon>Sordariales</taxon>
        <taxon>Naviculisporaceae</taxon>
        <taxon>Rhypophila</taxon>
    </lineage>
</organism>
<evidence type="ECO:0000313" key="8">
    <source>
        <dbReference type="EMBL" id="KAK4216921.1"/>
    </source>
</evidence>
<evidence type="ECO:0000313" key="9">
    <source>
        <dbReference type="Proteomes" id="UP001301769"/>
    </source>
</evidence>
<feature type="domain" description="RPA43 OB" evidence="7">
    <location>
        <begin position="346"/>
        <end position="455"/>
    </location>
</feature>
<accession>A0AAN7B8T6</accession>